<feature type="region of interest" description="Disordered" evidence="4">
    <location>
        <begin position="1"/>
        <end position="32"/>
    </location>
</feature>
<dbReference type="Proteomes" id="UP000238217">
    <property type="component" value="Unassembled WGS sequence"/>
</dbReference>
<accession>A0A2T0YRW8</accession>
<dbReference type="AlphaFoldDB" id="A0A2T0YRW8"/>
<dbReference type="InterPro" id="IPR039422">
    <property type="entry name" value="MarR/SlyA-like"/>
</dbReference>
<dbReference type="InterPro" id="IPR036390">
    <property type="entry name" value="WH_DNA-bd_sf"/>
</dbReference>
<keyword evidence="7" id="KW-1185">Reference proteome</keyword>
<dbReference type="RefSeq" id="WP_106122144.1">
    <property type="nucleotide sequence ID" value="NZ_PVTY01000003.1"/>
</dbReference>
<dbReference type="InterPro" id="IPR000835">
    <property type="entry name" value="HTH_MarR-typ"/>
</dbReference>
<feature type="compositionally biased region" description="Basic and acidic residues" evidence="4">
    <location>
        <begin position="1"/>
        <end position="16"/>
    </location>
</feature>
<evidence type="ECO:0000256" key="1">
    <source>
        <dbReference type="ARBA" id="ARBA00023015"/>
    </source>
</evidence>
<name>A0A2T0YRW8_9MICC</name>
<dbReference type="SMART" id="SM00347">
    <property type="entry name" value="HTH_MARR"/>
    <property type="match status" value="1"/>
</dbReference>
<dbReference type="GO" id="GO:0006950">
    <property type="term" value="P:response to stress"/>
    <property type="evidence" value="ECO:0007669"/>
    <property type="project" value="TreeGrafter"/>
</dbReference>
<comment type="caution">
    <text evidence="6">The sequence shown here is derived from an EMBL/GenBank/DDBJ whole genome shotgun (WGS) entry which is preliminary data.</text>
</comment>
<evidence type="ECO:0000256" key="2">
    <source>
        <dbReference type="ARBA" id="ARBA00023125"/>
    </source>
</evidence>
<dbReference type="InterPro" id="IPR023187">
    <property type="entry name" value="Tscrpt_reg_MarR-type_CS"/>
</dbReference>
<gene>
    <name evidence="6" type="ORF">BCL67_103135</name>
</gene>
<dbReference type="PROSITE" id="PS50995">
    <property type="entry name" value="HTH_MARR_2"/>
    <property type="match status" value="1"/>
</dbReference>
<dbReference type="Pfam" id="PF12802">
    <property type="entry name" value="MarR_2"/>
    <property type="match status" value="1"/>
</dbReference>
<keyword evidence="3" id="KW-0804">Transcription</keyword>
<dbReference type="PRINTS" id="PR00598">
    <property type="entry name" value="HTHMARR"/>
</dbReference>
<evidence type="ECO:0000259" key="5">
    <source>
        <dbReference type="PROSITE" id="PS50995"/>
    </source>
</evidence>
<dbReference type="GO" id="GO:0003700">
    <property type="term" value="F:DNA-binding transcription factor activity"/>
    <property type="evidence" value="ECO:0007669"/>
    <property type="project" value="InterPro"/>
</dbReference>
<dbReference type="InterPro" id="IPR036388">
    <property type="entry name" value="WH-like_DNA-bd_sf"/>
</dbReference>
<proteinExistence type="predicted"/>
<protein>
    <submittedName>
        <fullName evidence="6">DNA-binding MarR family transcriptional regulator</fullName>
    </submittedName>
</protein>
<dbReference type="PANTHER" id="PTHR33164">
    <property type="entry name" value="TRANSCRIPTIONAL REGULATOR, MARR FAMILY"/>
    <property type="match status" value="1"/>
</dbReference>
<evidence type="ECO:0000256" key="3">
    <source>
        <dbReference type="ARBA" id="ARBA00023163"/>
    </source>
</evidence>
<dbReference type="OrthoDB" id="162531at2"/>
<dbReference type="PROSITE" id="PS01117">
    <property type="entry name" value="HTH_MARR_1"/>
    <property type="match status" value="1"/>
</dbReference>
<sequence length="177" mass="20052">MSKDEAGRQPLERVEAPDAPTPRPGGYWYQGSGHAPSSVEVLNLLRRYRESERRMRSRTRESMSMGETDLLALRYVLRAQSAGELLRQRDLARELDISAASVSVLVDRLIRDGYVRRVPFPSDRRSVAIEPTISGDHEVRETLSEMHRRMLETVETLTEVERAAVAKFLSGLITSVD</sequence>
<keyword evidence="1" id="KW-0805">Transcription regulation</keyword>
<feature type="domain" description="HTH marR-type" evidence="5">
    <location>
        <begin position="38"/>
        <end position="174"/>
    </location>
</feature>
<dbReference type="Gene3D" id="1.10.10.10">
    <property type="entry name" value="Winged helix-like DNA-binding domain superfamily/Winged helix DNA-binding domain"/>
    <property type="match status" value="1"/>
</dbReference>
<evidence type="ECO:0000313" key="7">
    <source>
        <dbReference type="Proteomes" id="UP000238217"/>
    </source>
</evidence>
<evidence type="ECO:0000256" key="4">
    <source>
        <dbReference type="SAM" id="MobiDB-lite"/>
    </source>
</evidence>
<dbReference type="EMBL" id="PVTY01000003">
    <property type="protein sequence ID" value="PRZ18149.1"/>
    <property type="molecule type" value="Genomic_DNA"/>
</dbReference>
<keyword evidence="2 6" id="KW-0238">DNA-binding</keyword>
<evidence type="ECO:0000313" key="6">
    <source>
        <dbReference type="EMBL" id="PRZ18149.1"/>
    </source>
</evidence>
<organism evidence="6 7">
    <name type="scientific">Nesterenkonia sandarakina</name>
    <dbReference type="NCBI Taxonomy" id="272918"/>
    <lineage>
        <taxon>Bacteria</taxon>
        <taxon>Bacillati</taxon>
        <taxon>Actinomycetota</taxon>
        <taxon>Actinomycetes</taxon>
        <taxon>Micrococcales</taxon>
        <taxon>Micrococcaceae</taxon>
        <taxon>Nesterenkonia</taxon>
    </lineage>
</organism>
<reference evidence="6 7" key="1">
    <citation type="submission" date="2018-03" db="EMBL/GenBank/DDBJ databases">
        <title>Comparative analysis of microorganisms from saline springs in Andes Mountain Range, Colombia.</title>
        <authorList>
            <person name="Rubin E."/>
        </authorList>
    </citation>
    <scope>NUCLEOTIDE SEQUENCE [LARGE SCALE GENOMIC DNA]</scope>
    <source>
        <strain evidence="6 7">CG 35</strain>
    </source>
</reference>
<dbReference type="SUPFAM" id="SSF46785">
    <property type="entry name" value="Winged helix' DNA-binding domain"/>
    <property type="match status" value="1"/>
</dbReference>
<dbReference type="PANTHER" id="PTHR33164:SF103">
    <property type="entry name" value="REGULATORY PROTEIN MARR"/>
    <property type="match status" value="1"/>
</dbReference>
<dbReference type="GO" id="GO:0003677">
    <property type="term" value="F:DNA binding"/>
    <property type="evidence" value="ECO:0007669"/>
    <property type="project" value="UniProtKB-KW"/>
</dbReference>